<proteinExistence type="predicted"/>
<keyword evidence="2" id="KW-1185">Reference proteome</keyword>
<protein>
    <submittedName>
        <fullName evidence="1">Uncharacterized protein</fullName>
    </submittedName>
</protein>
<reference evidence="1" key="1">
    <citation type="submission" date="2023-11" db="EMBL/GenBank/DDBJ databases">
        <authorList>
            <person name="Poullet M."/>
        </authorList>
    </citation>
    <scope>NUCLEOTIDE SEQUENCE</scope>
    <source>
        <strain evidence="1">E1834</strain>
    </source>
</reference>
<organism evidence="1 2">
    <name type="scientific">Meloidogyne enterolobii</name>
    <name type="common">Root-knot nematode worm</name>
    <name type="synonym">Meloidogyne mayaguensis</name>
    <dbReference type="NCBI Taxonomy" id="390850"/>
    <lineage>
        <taxon>Eukaryota</taxon>
        <taxon>Metazoa</taxon>
        <taxon>Ecdysozoa</taxon>
        <taxon>Nematoda</taxon>
        <taxon>Chromadorea</taxon>
        <taxon>Rhabditida</taxon>
        <taxon>Tylenchina</taxon>
        <taxon>Tylenchomorpha</taxon>
        <taxon>Tylenchoidea</taxon>
        <taxon>Meloidogynidae</taxon>
        <taxon>Meloidogyninae</taxon>
        <taxon>Meloidogyne</taxon>
    </lineage>
</organism>
<evidence type="ECO:0000313" key="2">
    <source>
        <dbReference type="Proteomes" id="UP001497535"/>
    </source>
</evidence>
<gene>
    <name evidence="1" type="ORF">MENTE1834_LOCUS19848</name>
</gene>
<dbReference type="EMBL" id="CAVMJV010000023">
    <property type="protein sequence ID" value="CAK5073206.1"/>
    <property type="molecule type" value="Genomic_DNA"/>
</dbReference>
<sequence length="91" mass="10189">MEEFGSQQAEGRLQAAGSNVRGVQWPPPENISEPEAFGAGRMQVQWPPTEQEEREVHQVEILQTHLPTKPHQREWPPAHYVAAQVGGVEAQ</sequence>
<dbReference type="Proteomes" id="UP001497535">
    <property type="component" value="Unassembled WGS sequence"/>
</dbReference>
<evidence type="ECO:0000313" key="1">
    <source>
        <dbReference type="EMBL" id="CAK5073206.1"/>
    </source>
</evidence>
<name>A0ACB0Z2K0_MELEN</name>
<comment type="caution">
    <text evidence="1">The sequence shown here is derived from an EMBL/GenBank/DDBJ whole genome shotgun (WGS) entry which is preliminary data.</text>
</comment>
<accession>A0ACB0Z2K0</accession>